<dbReference type="Proteomes" id="UP000322873">
    <property type="component" value="Unassembled WGS sequence"/>
</dbReference>
<dbReference type="VEuPathDB" id="FungiDB:MFRU_001g04290"/>
<sequence>MAWTILRPGRIHGELRSWGRRQDFPNRLVRCFGSNTKLQLVATADIGHFAAQALLNPNEYNGRAISIAGDELTFGEANEIFLSRLGKDIPRTFNFVGSTLLWAIKDVGLMFTWFEQRGYAADIDALRKEHPGLQSLGRLAEDEWIAVTMNAKGQFVINLGFSFRSLGCSILLKC</sequence>
<dbReference type="AlphaFoldDB" id="A0A5M9JVQ5"/>
<reference evidence="2 3" key="1">
    <citation type="submission" date="2019-06" db="EMBL/GenBank/DDBJ databases">
        <title>Genome Sequence of the Brown Rot Fungal Pathogen Monilinia fructicola.</title>
        <authorList>
            <person name="De Miccolis Angelini R.M."/>
            <person name="Landi L."/>
            <person name="Abate D."/>
            <person name="Pollastro S."/>
            <person name="Romanazzi G."/>
            <person name="Faretra F."/>
        </authorList>
    </citation>
    <scope>NUCLEOTIDE SEQUENCE [LARGE SCALE GENOMIC DNA]</scope>
    <source>
        <strain evidence="2 3">Mfrc123</strain>
    </source>
</reference>
<dbReference type="Pfam" id="PF05368">
    <property type="entry name" value="NmrA"/>
    <property type="match status" value="1"/>
</dbReference>
<comment type="caution">
    <text evidence="2">The sequence shown here is derived from an EMBL/GenBank/DDBJ whole genome shotgun (WGS) entry which is preliminary data.</text>
</comment>
<dbReference type="EMBL" id="VICG01000003">
    <property type="protein sequence ID" value="KAA8573604.1"/>
    <property type="molecule type" value="Genomic_DNA"/>
</dbReference>
<keyword evidence="3" id="KW-1185">Reference proteome</keyword>
<evidence type="ECO:0000313" key="3">
    <source>
        <dbReference type="Proteomes" id="UP000322873"/>
    </source>
</evidence>
<dbReference type="InterPro" id="IPR036291">
    <property type="entry name" value="NAD(P)-bd_dom_sf"/>
</dbReference>
<dbReference type="InterPro" id="IPR008030">
    <property type="entry name" value="NmrA-like"/>
</dbReference>
<protein>
    <recommendedName>
        <fullName evidence="1">NmrA-like domain-containing protein</fullName>
    </recommendedName>
</protein>
<proteinExistence type="predicted"/>
<organism evidence="2 3">
    <name type="scientific">Monilinia fructicola</name>
    <name type="common">Brown rot fungus</name>
    <name type="synonym">Ciboria fructicola</name>
    <dbReference type="NCBI Taxonomy" id="38448"/>
    <lineage>
        <taxon>Eukaryota</taxon>
        <taxon>Fungi</taxon>
        <taxon>Dikarya</taxon>
        <taxon>Ascomycota</taxon>
        <taxon>Pezizomycotina</taxon>
        <taxon>Leotiomycetes</taxon>
        <taxon>Helotiales</taxon>
        <taxon>Sclerotiniaceae</taxon>
        <taxon>Monilinia</taxon>
    </lineage>
</organism>
<evidence type="ECO:0000313" key="2">
    <source>
        <dbReference type="EMBL" id="KAA8573604.1"/>
    </source>
</evidence>
<feature type="domain" description="NmrA-like" evidence="1">
    <location>
        <begin position="36"/>
        <end position="124"/>
    </location>
</feature>
<gene>
    <name evidence="2" type="ORF">EYC84_005187</name>
</gene>
<evidence type="ECO:0000259" key="1">
    <source>
        <dbReference type="Pfam" id="PF05368"/>
    </source>
</evidence>
<dbReference type="SUPFAM" id="SSF51735">
    <property type="entry name" value="NAD(P)-binding Rossmann-fold domains"/>
    <property type="match status" value="1"/>
</dbReference>
<dbReference type="Gene3D" id="3.40.50.720">
    <property type="entry name" value="NAD(P)-binding Rossmann-like Domain"/>
    <property type="match status" value="1"/>
</dbReference>
<accession>A0A5M9JVQ5</accession>
<name>A0A5M9JVQ5_MONFR</name>
<dbReference type="Gene3D" id="3.90.25.10">
    <property type="entry name" value="UDP-galactose 4-epimerase, domain 1"/>
    <property type="match status" value="1"/>
</dbReference>